<feature type="transmembrane region" description="Helical" evidence="6">
    <location>
        <begin position="110"/>
        <end position="131"/>
    </location>
</feature>
<protein>
    <submittedName>
        <fullName evidence="8">MFS family arabinose efflux permease</fullName>
    </submittedName>
</protein>
<dbReference type="Pfam" id="PF07690">
    <property type="entry name" value="MFS_1"/>
    <property type="match status" value="1"/>
</dbReference>
<feature type="transmembrane region" description="Helical" evidence="6">
    <location>
        <begin position="303"/>
        <end position="328"/>
    </location>
</feature>
<dbReference type="SUPFAM" id="SSF103473">
    <property type="entry name" value="MFS general substrate transporter"/>
    <property type="match status" value="1"/>
</dbReference>
<keyword evidence="4 6" id="KW-1133">Transmembrane helix</keyword>
<dbReference type="PANTHER" id="PTHR42718">
    <property type="entry name" value="MAJOR FACILITATOR SUPERFAMILY MULTIDRUG TRANSPORTER MFSC"/>
    <property type="match status" value="1"/>
</dbReference>
<keyword evidence="5 6" id="KW-0472">Membrane</keyword>
<dbReference type="InterPro" id="IPR020846">
    <property type="entry name" value="MFS_dom"/>
</dbReference>
<dbReference type="Gene3D" id="1.20.1250.20">
    <property type="entry name" value="MFS general substrate transporter like domains"/>
    <property type="match status" value="1"/>
</dbReference>
<evidence type="ECO:0000259" key="7">
    <source>
        <dbReference type="PROSITE" id="PS50850"/>
    </source>
</evidence>
<evidence type="ECO:0000256" key="1">
    <source>
        <dbReference type="ARBA" id="ARBA00004651"/>
    </source>
</evidence>
<feature type="transmembrane region" description="Helical" evidence="6">
    <location>
        <begin position="81"/>
        <end position="104"/>
    </location>
</feature>
<feature type="transmembrane region" description="Helical" evidence="6">
    <location>
        <begin position="366"/>
        <end position="385"/>
    </location>
</feature>
<feature type="transmembrane region" description="Helical" evidence="6">
    <location>
        <begin position="169"/>
        <end position="190"/>
    </location>
</feature>
<evidence type="ECO:0000256" key="3">
    <source>
        <dbReference type="ARBA" id="ARBA00022692"/>
    </source>
</evidence>
<dbReference type="InterPro" id="IPR011701">
    <property type="entry name" value="MFS"/>
</dbReference>
<keyword evidence="2" id="KW-0813">Transport</keyword>
<evidence type="ECO:0000256" key="5">
    <source>
        <dbReference type="ARBA" id="ARBA00023136"/>
    </source>
</evidence>
<feature type="transmembrane region" description="Helical" evidence="6">
    <location>
        <begin position="267"/>
        <end position="291"/>
    </location>
</feature>
<dbReference type="PANTHER" id="PTHR42718:SF9">
    <property type="entry name" value="MAJOR FACILITATOR SUPERFAMILY MULTIDRUG TRANSPORTER MFSC"/>
    <property type="match status" value="1"/>
</dbReference>
<evidence type="ECO:0000256" key="2">
    <source>
        <dbReference type="ARBA" id="ARBA00022448"/>
    </source>
</evidence>
<keyword evidence="9" id="KW-1185">Reference proteome</keyword>
<accession>A0ABR9I0R8</accession>
<feature type="transmembrane region" description="Helical" evidence="6">
    <location>
        <begin position="53"/>
        <end position="74"/>
    </location>
</feature>
<dbReference type="InterPro" id="IPR036259">
    <property type="entry name" value="MFS_trans_sf"/>
</dbReference>
<organism evidence="8 9">
    <name type="scientific">Amycolatopsis lexingtonensis</name>
    <dbReference type="NCBI Taxonomy" id="218822"/>
    <lineage>
        <taxon>Bacteria</taxon>
        <taxon>Bacillati</taxon>
        <taxon>Actinomycetota</taxon>
        <taxon>Actinomycetes</taxon>
        <taxon>Pseudonocardiales</taxon>
        <taxon>Pseudonocardiaceae</taxon>
        <taxon>Amycolatopsis</taxon>
    </lineage>
</organism>
<evidence type="ECO:0000256" key="6">
    <source>
        <dbReference type="SAM" id="Phobius"/>
    </source>
</evidence>
<gene>
    <name evidence="8" type="ORF">H4696_003899</name>
</gene>
<proteinExistence type="predicted"/>
<dbReference type="Proteomes" id="UP000631670">
    <property type="component" value="Unassembled WGS sequence"/>
</dbReference>
<dbReference type="PROSITE" id="PS50850">
    <property type="entry name" value="MFS"/>
    <property type="match status" value="1"/>
</dbReference>
<feature type="transmembrane region" description="Helical" evidence="6">
    <location>
        <begin position="241"/>
        <end position="260"/>
    </location>
</feature>
<keyword evidence="3 6" id="KW-0812">Transmembrane</keyword>
<feature type="domain" description="Major facilitator superfamily (MFS) profile" evidence="7">
    <location>
        <begin position="15"/>
        <end position="389"/>
    </location>
</feature>
<evidence type="ECO:0000256" key="4">
    <source>
        <dbReference type="ARBA" id="ARBA00022989"/>
    </source>
</evidence>
<sequence length="397" mass="39099">MAQTAGPVRAAPRPLVFVLAGTMLLDALEVSVLVPVLPALAGAFGAGPGQAQWLLTAFAAGFGAVLPAGPWLAARFGTRRVYLAALLGFAAASAVAGVTGDFAVLVAARLVKGACAALTAPGGLAVLTAAVPEGERQRRAVALYAAFGAAGFTTGLLVSGALAGAGPRWVLLFPAPVALVLAGLAAAVVPPDAPRAPVAAFPRGLARNGPFTRSAFGAAVLNGTYLTTLLVTTYALHERGWSPLAVAAGCLPACLPVALTSPVTARLVAAIGTARLIAAGAVAAAAGYAWQLLPLPGDGYPRLAPTLVLAGIGFVFAFGALNVQAVAALPAAARARAVPVYQSCVQFGAVTVLLAGVAVAGLDGPVWMVVAVVGGAGAGVALAGWRHPAAESRGGSR</sequence>
<name>A0ABR9I0R8_9PSEU</name>
<feature type="transmembrane region" description="Helical" evidence="6">
    <location>
        <begin position="211"/>
        <end position="235"/>
    </location>
</feature>
<feature type="transmembrane region" description="Helical" evidence="6">
    <location>
        <begin position="340"/>
        <end position="360"/>
    </location>
</feature>
<reference evidence="8 9" key="1">
    <citation type="submission" date="2020-10" db="EMBL/GenBank/DDBJ databases">
        <title>Sequencing the genomes of 1000 actinobacteria strains.</title>
        <authorList>
            <person name="Klenk H.-P."/>
        </authorList>
    </citation>
    <scope>NUCLEOTIDE SEQUENCE [LARGE SCALE GENOMIC DNA]</scope>
    <source>
        <strain evidence="8 9">DSM 44653</strain>
    </source>
</reference>
<dbReference type="RefSeq" id="WP_086856345.1">
    <property type="nucleotide sequence ID" value="NZ_JADBEG010000001.1"/>
</dbReference>
<comment type="subcellular location">
    <subcellularLocation>
        <location evidence="1">Cell membrane</location>
        <topology evidence="1">Multi-pass membrane protein</topology>
    </subcellularLocation>
</comment>
<dbReference type="EMBL" id="JADBEG010000001">
    <property type="protein sequence ID" value="MBE1496799.1"/>
    <property type="molecule type" value="Genomic_DNA"/>
</dbReference>
<evidence type="ECO:0000313" key="9">
    <source>
        <dbReference type="Proteomes" id="UP000631670"/>
    </source>
</evidence>
<comment type="caution">
    <text evidence="8">The sequence shown here is derived from an EMBL/GenBank/DDBJ whole genome shotgun (WGS) entry which is preliminary data.</text>
</comment>
<evidence type="ECO:0000313" key="8">
    <source>
        <dbReference type="EMBL" id="MBE1496799.1"/>
    </source>
</evidence>
<feature type="transmembrane region" description="Helical" evidence="6">
    <location>
        <begin position="143"/>
        <end position="163"/>
    </location>
</feature>